<feature type="domain" description="PAS" evidence="2">
    <location>
        <begin position="175"/>
        <end position="229"/>
    </location>
</feature>
<dbReference type="InterPro" id="IPR000014">
    <property type="entry name" value="PAS"/>
</dbReference>
<protein>
    <submittedName>
        <fullName evidence="6">EAL domain-containing protein</fullName>
    </submittedName>
</protein>
<dbReference type="Gene3D" id="3.30.450.20">
    <property type="entry name" value="PAS domain"/>
    <property type="match status" value="3"/>
</dbReference>
<dbReference type="InterPro" id="IPR035919">
    <property type="entry name" value="EAL_sf"/>
</dbReference>
<dbReference type="PROSITE" id="PS50883">
    <property type="entry name" value="EAL"/>
    <property type="match status" value="1"/>
</dbReference>
<dbReference type="PROSITE" id="PS50113">
    <property type="entry name" value="PAC"/>
    <property type="match status" value="2"/>
</dbReference>
<dbReference type="CDD" id="cd01949">
    <property type="entry name" value="GGDEF"/>
    <property type="match status" value="1"/>
</dbReference>
<sequence>MLLLIIALAIIIFIVRRRLTASRVVNRDLLIILHNKEELEKKLAAEEARFQSMFEDSPDPTWIIDGHQFTLCNHAAVEILGYASKEALNNTHPSKLSPEFQPDGEASFSKAERMMQLADERGLHRFEWIHTRLDGSHFPAEVTLSRMTMKGRQVIYCVWRDITERKEIERKEFESQHLLTTIIDHAATLVYIHDVNNKLILCNQQFEKAVGQQRSAILGKERHRFLPPEIAQEHYQNDLLVLRSGNTTSFEETNLEADGLHTYLTVKNPLYSENGEAWAVVGISTDITARKRSENEGKLAATVFRHTADGIIITDSSATIISVNQAFTSITGYHAQEAIGRNPSMLQSGRHDKVFYEEMWRHIIEKGVWQGEIWNRRKNGEIFPEWQTITSVKNEAGEISNFVSVFSDITEVKHAQEKLERLAHFDALTDLPNRVLFKDRVTQALGHAKRNHKKLAIVLFDLDGFKTVNDSLGHSIGDRLLQLVAQRLSKYMRSEDTVSRLGGDEFAVLITELNASGDAILAAQKILSASQQPYFVDEHTVMVTSSVGISIFPDDTEDGNELIRNADAAMYEAKSKGRNTYCFYQAEMTAKAQQRLSAERDLRRAIENREFEVWYQPQIDLSTQLFLGAEALVRWRDPTRGLIPPLDFIPLAEQNGMILAIGEQVLHQVCADFSEWRSRQLNAKRLAINVAGPQFYRSDIVATIKRYMDQYQIPHGVLEIEITETFMMENPQEIKEILSKIQQLGVTTAIDDFGTGFSSLAYLRELPIDTLKIDRTFIRDIPSSSKDIAIVRAILALGNSMGFNVVAEGIETQEQRDFLQAEDCREGQGYYFAKPMPKAEFTQWLQNQSDIV</sequence>
<dbReference type="Pfam" id="PF13426">
    <property type="entry name" value="PAS_9"/>
    <property type="match status" value="2"/>
</dbReference>
<accession>A0ABR6XSX5</accession>
<dbReference type="InterPro" id="IPR029787">
    <property type="entry name" value="Nucleotide_cyclase"/>
</dbReference>
<evidence type="ECO:0000259" key="5">
    <source>
        <dbReference type="PROSITE" id="PS50887"/>
    </source>
</evidence>
<organism evidence="6 7">
    <name type="scientific">Undibacterium amnicola</name>
    <dbReference type="NCBI Taxonomy" id="1834038"/>
    <lineage>
        <taxon>Bacteria</taxon>
        <taxon>Pseudomonadati</taxon>
        <taxon>Pseudomonadota</taxon>
        <taxon>Betaproteobacteria</taxon>
        <taxon>Burkholderiales</taxon>
        <taxon>Oxalobacteraceae</taxon>
        <taxon>Undibacterium</taxon>
    </lineage>
</organism>
<dbReference type="NCBIfam" id="TIGR00229">
    <property type="entry name" value="sensory_box"/>
    <property type="match status" value="3"/>
</dbReference>
<dbReference type="InterPro" id="IPR035965">
    <property type="entry name" value="PAS-like_dom_sf"/>
</dbReference>
<dbReference type="SMART" id="SM00052">
    <property type="entry name" value="EAL"/>
    <property type="match status" value="1"/>
</dbReference>
<dbReference type="CDD" id="cd01948">
    <property type="entry name" value="EAL"/>
    <property type="match status" value="1"/>
</dbReference>
<feature type="domain" description="GGDEF" evidence="5">
    <location>
        <begin position="453"/>
        <end position="586"/>
    </location>
</feature>
<dbReference type="InterPro" id="IPR001610">
    <property type="entry name" value="PAC"/>
</dbReference>
<dbReference type="EMBL" id="JACOFU010000005">
    <property type="protein sequence ID" value="MBC3832561.1"/>
    <property type="molecule type" value="Genomic_DNA"/>
</dbReference>
<reference evidence="6 7" key="1">
    <citation type="submission" date="2020-08" db="EMBL/GenBank/DDBJ databases">
        <title>Novel species isolated from subtropical streams in China.</title>
        <authorList>
            <person name="Lu H."/>
        </authorList>
    </citation>
    <scope>NUCLEOTIDE SEQUENCE [LARGE SCALE GENOMIC DNA]</scope>
    <source>
        <strain evidence="6 7">KCTC 52442</strain>
    </source>
</reference>
<dbReference type="SUPFAM" id="SSF141868">
    <property type="entry name" value="EAL domain-like"/>
    <property type="match status" value="1"/>
</dbReference>
<evidence type="ECO:0000256" key="1">
    <source>
        <dbReference type="SAM" id="Coils"/>
    </source>
</evidence>
<dbReference type="PANTHER" id="PTHR44757">
    <property type="entry name" value="DIGUANYLATE CYCLASE DGCP"/>
    <property type="match status" value="1"/>
</dbReference>
<dbReference type="Pfam" id="PF08448">
    <property type="entry name" value="PAS_4"/>
    <property type="match status" value="1"/>
</dbReference>
<dbReference type="SUPFAM" id="SSF55785">
    <property type="entry name" value="PYP-like sensor domain (PAS domain)"/>
    <property type="match status" value="3"/>
</dbReference>
<dbReference type="Gene3D" id="3.30.70.270">
    <property type="match status" value="1"/>
</dbReference>
<dbReference type="PROSITE" id="PS50887">
    <property type="entry name" value="GGDEF"/>
    <property type="match status" value="1"/>
</dbReference>
<dbReference type="InterPro" id="IPR001633">
    <property type="entry name" value="EAL_dom"/>
</dbReference>
<dbReference type="RefSeq" id="WP_186891600.1">
    <property type="nucleotide sequence ID" value="NZ_JACOFU010000005.1"/>
</dbReference>
<evidence type="ECO:0000259" key="3">
    <source>
        <dbReference type="PROSITE" id="PS50113"/>
    </source>
</evidence>
<dbReference type="Pfam" id="PF00563">
    <property type="entry name" value="EAL"/>
    <property type="match status" value="1"/>
</dbReference>
<keyword evidence="1" id="KW-0175">Coiled coil</keyword>
<dbReference type="InterPro" id="IPR000160">
    <property type="entry name" value="GGDEF_dom"/>
</dbReference>
<dbReference type="PROSITE" id="PS50112">
    <property type="entry name" value="PAS"/>
    <property type="match status" value="2"/>
</dbReference>
<feature type="domain" description="PAC" evidence="3">
    <location>
        <begin position="248"/>
        <end position="299"/>
    </location>
</feature>
<dbReference type="InterPro" id="IPR000700">
    <property type="entry name" value="PAS-assoc_C"/>
</dbReference>
<evidence type="ECO:0000313" key="6">
    <source>
        <dbReference type="EMBL" id="MBC3832561.1"/>
    </source>
</evidence>
<feature type="domain" description="EAL" evidence="4">
    <location>
        <begin position="595"/>
        <end position="849"/>
    </location>
</feature>
<dbReference type="NCBIfam" id="TIGR00254">
    <property type="entry name" value="GGDEF"/>
    <property type="match status" value="1"/>
</dbReference>
<dbReference type="SMART" id="SM00267">
    <property type="entry name" value="GGDEF"/>
    <property type="match status" value="1"/>
</dbReference>
<comment type="caution">
    <text evidence="6">The sequence shown here is derived from an EMBL/GenBank/DDBJ whole genome shotgun (WGS) entry which is preliminary data.</text>
</comment>
<feature type="domain" description="PAS" evidence="2">
    <location>
        <begin position="296"/>
        <end position="342"/>
    </location>
</feature>
<dbReference type="Proteomes" id="UP000643610">
    <property type="component" value="Unassembled WGS sequence"/>
</dbReference>
<evidence type="ECO:0000313" key="7">
    <source>
        <dbReference type="Proteomes" id="UP000643610"/>
    </source>
</evidence>
<dbReference type="InterPro" id="IPR043128">
    <property type="entry name" value="Rev_trsase/Diguanyl_cyclase"/>
</dbReference>
<dbReference type="CDD" id="cd00130">
    <property type="entry name" value="PAS"/>
    <property type="match status" value="3"/>
</dbReference>
<dbReference type="SMART" id="SM00086">
    <property type="entry name" value="PAC"/>
    <property type="match status" value="3"/>
</dbReference>
<feature type="domain" description="PAC" evidence="3">
    <location>
        <begin position="369"/>
        <end position="421"/>
    </location>
</feature>
<dbReference type="InterPro" id="IPR013656">
    <property type="entry name" value="PAS_4"/>
</dbReference>
<proteinExistence type="predicted"/>
<dbReference type="PANTHER" id="PTHR44757:SF2">
    <property type="entry name" value="BIOFILM ARCHITECTURE MAINTENANCE PROTEIN MBAA"/>
    <property type="match status" value="1"/>
</dbReference>
<dbReference type="SUPFAM" id="SSF55073">
    <property type="entry name" value="Nucleotide cyclase"/>
    <property type="match status" value="1"/>
</dbReference>
<evidence type="ECO:0000259" key="4">
    <source>
        <dbReference type="PROSITE" id="PS50883"/>
    </source>
</evidence>
<gene>
    <name evidence="6" type="ORF">H8K33_13720</name>
</gene>
<name>A0ABR6XSX5_9BURK</name>
<dbReference type="Gene3D" id="3.20.20.450">
    <property type="entry name" value="EAL domain"/>
    <property type="match status" value="1"/>
</dbReference>
<dbReference type="Pfam" id="PF00990">
    <property type="entry name" value="GGDEF"/>
    <property type="match status" value="1"/>
</dbReference>
<dbReference type="InterPro" id="IPR052155">
    <property type="entry name" value="Biofilm_reg_signaling"/>
</dbReference>
<feature type="coiled-coil region" evidence="1">
    <location>
        <begin position="29"/>
        <end position="56"/>
    </location>
</feature>
<keyword evidence="7" id="KW-1185">Reference proteome</keyword>
<evidence type="ECO:0000259" key="2">
    <source>
        <dbReference type="PROSITE" id="PS50112"/>
    </source>
</evidence>
<dbReference type="SMART" id="SM00091">
    <property type="entry name" value="PAS"/>
    <property type="match status" value="3"/>
</dbReference>